<sequence>MGCTSSNIPMVLSPSPSPFVKEEPKKYLSLDCIFIGTDQANETVKIEDELEEYKDLEPENAINVCKNREKYAQFFDNWSPEFEDFGEKIPGPSKPVSHKLTMKDIDTRAKEASQACASSFENLKRYLLNGLAEHENKQKLTVRAIVVWLGEQNPDDFADRTPSRDTPEGFLSLLSKKQSLFVTFFTVLCRAFGLKCVKVSGISKAGEYQPGDGLNLNDDDGTYDTKYRDTWASVFVDKRWEIVHPYWVCKSLVGYNAGGWMKLEGSGKSVLEKVEESVGVLKKAFKEYYIFPDPEEFIYLCHPNNDKWQFGKKPINRESFLEMPYLFPTFFGLGLKMVSEKSCLLQSTNGEVIIEIQAPIKNANTIDLWYELYLKEGNENTDEDIKFLLKDKTLPKLVAMVRCGDLWRFKISLPMKGTFKLCCYGAPHNSTLSRIAEFRIDNRSPKQHFHFLPFDPGRIGFGPGPATTEANLFTPSHPDGFVPVQPKTKLDISFTTIQRVFEKKSIIAMLHHNDTDSKDLGSHVRVEMISSTCMVVIQTEVPLEGEYALTIFSCKKQESTNTLSLSSIANHGINVCNYLLSTYLKKPEKTNQRIARQKLQIALSHIEVGQLFSKAVDEFHKAVERCIKQNISENDNDIVSAKAKVEVLTLKNVNEAFSIATTAIIMAGLIGLGILLRYLLRRYRNYILRRRRRDTITAAQREVARADLDHSYRQTMAAAQEVEAATLTAIKKEPVTPHSCHCTLAAAQELHHAIKKEPVSPRSCRRTLSMPVISPRKDPYLRDELIAL</sequence>
<proteinExistence type="predicted"/>
<dbReference type="Pfam" id="PF23265">
    <property type="entry name" value="Ig-like_KY"/>
    <property type="match status" value="1"/>
</dbReference>
<dbReference type="InterPro" id="IPR053041">
    <property type="entry name" value="Transglut-like_Superfamily_Mod"/>
</dbReference>
<dbReference type="InParanoid" id="K1Q1X8"/>
<dbReference type="AlphaFoldDB" id="K1Q1X8"/>
<evidence type="ECO:0000259" key="1">
    <source>
        <dbReference type="Pfam" id="PF23265"/>
    </source>
</evidence>
<protein>
    <submittedName>
        <fullName evidence="2">Kyphoscoliosis peptidase</fullName>
    </submittedName>
</protein>
<feature type="domain" description="KY-like immunoglobulin-like" evidence="1">
    <location>
        <begin position="318"/>
        <end position="453"/>
    </location>
</feature>
<reference evidence="2" key="1">
    <citation type="journal article" date="2012" name="Nature">
        <title>The oyster genome reveals stress adaptation and complexity of shell formation.</title>
        <authorList>
            <person name="Zhang G."/>
            <person name="Fang X."/>
            <person name="Guo X."/>
            <person name="Li L."/>
            <person name="Luo R."/>
            <person name="Xu F."/>
            <person name="Yang P."/>
            <person name="Zhang L."/>
            <person name="Wang X."/>
            <person name="Qi H."/>
            <person name="Xiong Z."/>
            <person name="Que H."/>
            <person name="Xie Y."/>
            <person name="Holland P.W."/>
            <person name="Paps J."/>
            <person name="Zhu Y."/>
            <person name="Wu F."/>
            <person name="Chen Y."/>
            <person name="Wang J."/>
            <person name="Peng C."/>
            <person name="Meng J."/>
            <person name="Yang L."/>
            <person name="Liu J."/>
            <person name="Wen B."/>
            <person name="Zhang N."/>
            <person name="Huang Z."/>
            <person name="Zhu Q."/>
            <person name="Feng Y."/>
            <person name="Mount A."/>
            <person name="Hedgecock D."/>
            <person name="Xu Z."/>
            <person name="Liu Y."/>
            <person name="Domazet-Loso T."/>
            <person name="Du Y."/>
            <person name="Sun X."/>
            <person name="Zhang S."/>
            <person name="Liu B."/>
            <person name="Cheng P."/>
            <person name="Jiang X."/>
            <person name="Li J."/>
            <person name="Fan D."/>
            <person name="Wang W."/>
            <person name="Fu W."/>
            <person name="Wang T."/>
            <person name="Wang B."/>
            <person name="Zhang J."/>
            <person name="Peng Z."/>
            <person name="Li Y."/>
            <person name="Li N."/>
            <person name="Wang J."/>
            <person name="Chen M."/>
            <person name="He Y."/>
            <person name="Tan F."/>
            <person name="Song X."/>
            <person name="Zheng Q."/>
            <person name="Huang R."/>
            <person name="Yang H."/>
            <person name="Du X."/>
            <person name="Chen L."/>
            <person name="Yang M."/>
            <person name="Gaffney P.M."/>
            <person name="Wang S."/>
            <person name="Luo L."/>
            <person name="She Z."/>
            <person name="Ming Y."/>
            <person name="Huang W."/>
            <person name="Zhang S."/>
            <person name="Huang B."/>
            <person name="Zhang Y."/>
            <person name="Qu T."/>
            <person name="Ni P."/>
            <person name="Miao G."/>
            <person name="Wang J."/>
            <person name="Wang Q."/>
            <person name="Steinberg C.E."/>
            <person name="Wang H."/>
            <person name="Li N."/>
            <person name="Qian L."/>
            <person name="Zhang G."/>
            <person name="Li Y."/>
            <person name="Yang H."/>
            <person name="Liu X."/>
            <person name="Wang J."/>
            <person name="Yin Y."/>
            <person name="Wang J."/>
        </authorList>
    </citation>
    <scope>NUCLEOTIDE SEQUENCE [LARGE SCALE GENOMIC DNA]</scope>
    <source>
        <strain evidence="2">05x7-T-G4-1.051#20</strain>
    </source>
</reference>
<dbReference type="HOGENOM" id="CLU_356123_0_0_1"/>
<dbReference type="EMBL" id="JH818405">
    <property type="protein sequence ID" value="EKC27923.1"/>
    <property type="molecule type" value="Genomic_DNA"/>
</dbReference>
<dbReference type="PANTHER" id="PTHR47020:SF1">
    <property type="entry name" value="HILLARIN"/>
    <property type="match status" value="1"/>
</dbReference>
<dbReference type="PANTHER" id="PTHR47020">
    <property type="entry name" value="HILLARIN"/>
    <property type="match status" value="1"/>
</dbReference>
<gene>
    <name evidence="2" type="ORF">CGI_10004038</name>
</gene>
<dbReference type="InterPro" id="IPR056564">
    <property type="entry name" value="Ig-like_KY"/>
</dbReference>
<organism evidence="2">
    <name type="scientific">Magallana gigas</name>
    <name type="common">Pacific oyster</name>
    <name type="synonym">Crassostrea gigas</name>
    <dbReference type="NCBI Taxonomy" id="29159"/>
    <lineage>
        <taxon>Eukaryota</taxon>
        <taxon>Metazoa</taxon>
        <taxon>Spiralia</taxon>
        <taxon>Lophotrochozoa</taxon>
        <taxon>Mollusca</taxon>
        <taxon>Bivalvia</taxon>
        <taxon>Autobranchia</taxon>
        <taxon>Pteriomorphia</taxon>
        <taxon>Ostreida</taxon>
        <taxon>Ostreoidea</taxon>
        <taxon>Ostreidae</taxon>
        <taxon>Magallana</taxon>
    </lineage>
</organism>
<name>K1Q1X8_MAGGI</name>
<accession>K1Q1X8</accession>
<evidence type="ECO:0000313" key="2">
    <source>
        <dbReference type="EMBL" id="EKC27923.1"/>
    </source>
</evidence>